<dbReference type="RefSeq" id="WP_207009754.1">
    <property type="nucleotide sequence ID" value="NZ_CP022295.1"/>
</dbReference>
<proteinExistence type="predicted"/>
<dbReference type="InterPro" id="IPR044925">
    <property type="entry name" value="His-Me_finger_sf"/>
</dbReference>
<dbReference type="InterPro" id="IPR044930">
    <property type="entry name" value="Homing_endonuclease_His-Me"/>
</dbReference>
<reference evidence="2 3" key="1">
    <citation type="submission" date="2017-06" db="EMBL/GenBank/DDBJ databases">
        <title>Complete Genome Sequence of the Soil Carbazole-Degrading Bacterium Nocardioides aromaticivorans IC177.</title>
        <authorList>
            <person name="Vejarano F."/>
            <person name="Suzuki-Minakuchi C."/>
            <person name="Ohtsubo Y."/>
            <person name="Tsuda M."/>
            <person name="Okada K."/>
            <person name="Nojiri H."/>
        </authorList>
    </citation>
    <scope>NUCLEOTIDE SEQUENCE [LARGE SCALE GENOMIC DNA]</scope>
    <source>
        <strain evidence="2 3">IC177</strain>
    </source>
</reference>
<protein>
    <recommendedName>
        <fullName evidence="1">HNH nuclease domain-containing protein</fullName>
    </recommendedName>
</protein>
<dbReference type="Gene3D" id="3.90.75.10">
    <property type="entry name" value="Homing Intron 3 (I-ppo) Encoded Endonuclease, Chain A"/>
    <property type="match status" value="1"/>
</dbReference>
<evidence type="ECO:0000313" key="3">
    <source>
        <dbReference type="Proteomes" id="UP000662818"/>
    </source>
</evidence>
<sequence length="154" mass="17570">MITAETAQRFWTRVETVGECWEWQGARQKYGHGLMSVKGKHQKAHRISFEIHNGPIPAGMVVRHKCDNPPCVNPDHLELGTLADNNRDRDERGRHVKLEGEAHGMHKLTDRQVATIRRLAEERKLTRVAIARQFGISEGYLYALIKGRKRKAAA</sequence>
<dbReference type="InterPro" id="IPR003615">
    <property type="entry name" value="HNH_nuc"/>
</dbReference>
<evidence type="ECO:0000259" key="1">
    <source>
        <dbReference type="Pfam" id="PF13392"/>
    </source>
</evidence>
<dbReference type="Proteomes" id="UP000662818">
    <property type="component" value="Chromosome"/>
</dbReference>
<dbReference type="EMBL" id="CP022295">
    <property type="protein sequence ID" value="QSR25532.1"/>
    <property type="molecule type" value="Genomic_DNA"/>
</dbReference>
<organism evidence="2 3">
    <name type="scientific">Nocardioides aromaticivorans</name>
    <dbReference type="NCBI Taxonomy" id="200618"/>
    <lineage>
        <taxon>Bacteria</taxon>
        <taxon>Bacillati</taxon>
        <taxon>Actinomycetota</taxon>
        <taxon>Actinomycetes</taxon>
        <taxon>Propionibacteriales</taxon>
        <taxon>Nocardioidaceae</taxon>
        <taxon>Nocardioides</taxon>
    </lineage>
</organism>
<evidence type="ECO:0000313" key="2">
    <source>
        <dbReference type="EMBL" id="QSR25532.1"/>
    </source>
</evidence>
<accession>A0ABX7PII6</accession>
<keyword evidence="3" id="KW-1185">Reference proteome</keyword>
<feature type="domain" description="HNH nuclease" evidence="1">
    <location>
        <begin position="43"/>
        <end position="87"/>
    </location>
</feature>
<dbReference type="SUPFAM" id="SSF54060">
    <property type="entry name" value="His-Me finger endonucleases"/>
    <property type="match status" value="1"/>
</dbReference>
<name>A0ABX7PII6_9ACTN</name>
<dbReference type="Pfam" id="PF13392">
    <property type="entry name" value="HNH_3"/>
    <property type="match status" value="1"/>
</dbReference>
<gene>
    <name evidence="2" type="ORF">CFH99_07840</name>
</gene>